<dbReference type="InterPro" id="IPR013525">
    <property type="entry name" value="ABC2_TM"/>
</dbReference>
<feature type="transmembrane region" description="Helical" evidence="6">
    <location>
        <begin position="217"/>
        <end position="241"/>
    </location>
</feature>
<keyword evidence="6" id="KW-1003">Cell membrane</keyword>
<evidence type="ECO:0000256" key="3">
    <source>
        <dbReference type="ARBA" id="ARBA00022692"/>
    </source>
</evidence>
<protein>
    <recommendedName>
        <fullName evidence="6">Transport permease protein</fullName>
    </recommendedName>
</protein>
<dbReference type="GO" id="GO:0043190">
    <property type="term" value="C:ATP-binding cassette (ABC) transporter complex"/>
    <property type="evidence" value="ECO:0007669"/>
    <property type="project" value="InterPro"/>
</dbReference>
<accession>A0A4U1BHU6</accession>
<dbReference type="PANTHER" id="PTHR43027:SF2">
    <property type="entry name" value="TRANSPORT PERMEASE PROTEIN"/>
    <property type="match status" value="1"/>
</dbReference>
<evidence type="ECO:0000256" key="2">
    <source>
        <dbReference type="ARBA" id="ARBA00007783"/>
    </source>
</evidence>
<dbReference type="OrthoDB" id="8988363at2"/>
<dbReference type="PRINTS" id="PR00164">
    <property type="entry name" value="ABC2TRNSPORT"/>
</dbReference>
<dbReference type="InterPro" id="IPR000412">
    <property type="entry name" value="ABC_2_transport"/>
</dbReference>
<comment type="caution">
    <text evidence="8">The sequence shown here is derived from an EMBL/GenBank/DDBJ whole genome shotgun (WGS) entry which is preliminary data.</text>
</comment>
<evidence type="ECO:0000313" key="9">
    <source>
        <dbReference type="Proteomes" id="UP000305675"/>
    </source>
</evidence>
<comment type="subcellular location">
    <subcellularLocation>
        <location evidence="6">Cell inner membrane</location>
        <topology evidence="6">Multi-pass membrane protein</topology>
    </subcellularLocation>
    <subcellularLocation>
        <location evidence="1">Membrane</location>
        <topology evidence="1">Multi-pass membrane protein</topology>
    </subcellularLocation>
</comment>
<evidence type="ECO:0000256" key="1">
    <source>
        <dbReference type="ARBA" id="ARBA00004141"/>
    </source>
</evidence>
<proteinExistence type="inferred from homology"/>
<dbReference type="Proteomes" id="UP000305675">
    <property type="component" value="Unassembled WGS sequence"/>
</dbReference>
<dbReference type="Pfam" id="PF01061">
    <property type="entry name" value="ABC2_membrane"/>
    <property type="match status" value="1"/>
</dbReference>
<dbReference type="PANTHER" id="PTHR43027">
    <property type="entry name" value="DOXORUBICIN RESISTANCE ABC TRANSPORTER PERMEASE PROTEIN DRRC-RELATED"/>
    <property type="match status" value="1"/>
</dbReference>
<feature type="transmembrane region" description="Helical" evidence="6">
    <location>
        <begin position="184"/>
        <end position="211"/>
    </location>
</feature>
<evidence type="ECO:0000313" key="8">
    <source>
        <dbReference type="EMBL" id="TKB50077.1"/>
    </source>
</evidence>
<dbReference type="PROSITE" id="PS51012">
    <property type="entry name" value="ABC_TM2"/>
    <property type="match status" value="1"/>
</dbReference>
<feature type="transmembrane region" description="Helical" evidence="6">
    <location>
        <begin position="311"/>
        <end position="329"/>
    </location>
</feature>
<organism evidence="8 9">
    <name type="scientific">Ferrimonas aestuarii</name>
    <dbReference type="NCBI Taxonomy" id="2569539"/>
    <lineage>
        <taxon>Bacteria</taxon>
        <taxon>Pseudomonadati</taxon>
        <taxon>Pseudomonadota</taxon>
        <taxon>Gammaproteobacteria</taxon>
        <taxon>Alteromonadales</taxon>
        <taxon>Ferrimonadaceae</taxon>
        <taxon>Ferrimonas</taxon>
    </lineage>
</organism>
<keyword evidence="5 6" id="KW-0472">Membrane</keyword>
<feature type="transmembrane region" description="Helical" evidence="6">
    <location>
        <begin position="253"/>
        <end position="271"/>
    </location>
</feature>
<keyword evidence="3 6" id="KW-0812">Transmembrane</keyword>
<feature type="transmembrane region" description="Helical" evidence="6">
    <location>
        <begin position="26"/>
        <end position="45"/>
    </location>
</feature>
<dbReference type="RefSeq" id="WP_136865209.1">
    <property type="nucleotide sequence ID" value="NZ_SWCJ01000024.1"/>
</dbReference>
<gene>
    <name evidence="8" type="ORF">FCL42_20045</name>
</gene>
<keyword evidence="6" id="KW-0813">Transport</keyword>
<dbReference type="GO" id="GO:0140359">
    <property type="term" value="F:ABC-type transporter activity"/>
    <property type="evidence" value="ECO:0007669"/>
    <property type="project" value="InterPro"/>
</dbReference>
<evidence type="ECO:0000259" key="7">
    <source>
        <dbReference type="PROSITE" id="PS51012"/>
    </source>
</evidence>
<keyword evidence="4 6" id="KW-1133">Transmembrane helix</keyword>
<dbReference type="EMBL" id="SWCJ01000024">
    <property type="protein sequence ID" value="TKB50077.1"/>
    <property type="molecule type" value="Genomic_DNA"/>
</dbReference>
<evidence type="ECO:0000256" key="4">
    <source>
        <dbReference type="ARBA" id="ARBA00022989"/>
    </source>
</evidence>
<dbReference type="InterPro" id="IPR047817">
    <property type="entry name" value="ABC2_TM_bact-type"/>
</dbReference>
<sequence length="332" mass="36721">MATSPRSPLFSLIHARNKEFIRDRSALGWSLLFPLILIVALALVFDNDDAPMYRVGIVGQPTAASALSDLKYINWLHYDSLEQAELRVARHRIDLLLTEHGYAINPDNRSGYFLEQLLLAKAPRLNKLVINGRSMSHVEWYLPGILSMNMMFSALFGVGYVLIRYRRTGVLRRMQVTPLTASQFLLSQLLSRLIAIMATAILVFTVVALMFDVTIQGNILLLLLSSSLGTAAMISIGLLVACRTRSDELGNGILNLLSWPMMLLSGIWFSMEGASPWLQNLAKLLPLSHMNSANRAIISDGAGLMEVLPQLAGLGGLTLVCFAVAAYSFRWD</sequence>
<evidence type="ECO:0000256" key="6">
    <source>
        <dbReference type="RuleBase" id="RU361157"/>
    </source>
</evidence>
<feature type="transmembrane region" description="Helical" evidence="6">
    <location>
        <begin position="140"/>
        <end position="163"/>
    </location>
</feature>
<comment type="similarity">
    <text evidence="2 6">Belongs to the ABC-2 integral membrane protein family.</text>
</comment>
<keyword evidence="9" id="KW-1185">Reference proteome</keyword>
<dbReference type="AlphaFoldDB" id="A0A4U1BHU6"/>
<name>A0A4U1BHU6_9GAMM</name>
<evidence type="ECO:0000256" key="5">
    <source>
        <dbReference type="ARBA" id="ARBA00023136"/>
    </source>
</evidence>
<dbReference type="InterPro" id="IPR052902">
    <property type="entry name" value="ABC-2_transporter"/>
</dbReference>
<feature type="domain" description="ABC transmembrane type-2" evidence="7">
    <location>
        <begin position="106"/>
        <end position="332"/>
    </location>
</feature>
<reference evidence="8 9" key="1">
    <citation type="submission" date="2019-04" db="EMBL/GenBank/DDBJ databases">
        <authorList>
            <person name="Hwang J.C."/>
        </authorList>
    </citation>
    <scope>NUCLEOTIDE SEQUENCE [LARGE SCALE GENOMIC DNA]</scope>
    <source>
        <strain evidence="8 9">IMCC35002</strain>
    </source>
</reference>